<dbReference type="Pfam" id="PF00589">
    <property type="entry name" value="Phage_integrase"/>
    <property type="match status" value="1"/>
</dbReference>
<dbReference type="InterPro" id="IPR011010">
    <property type="entry name" value="DNA_brk_join_enz"/>
</dbReference>
<evidence type="ECO:0000256" key="3">
    <source>
        <dbReference type="ARBA" id="ARBA00022618"/>
    </source>
</evidence>
<evidence type="ECO:0000256" key="5">
    <source>
        <dbReference type="ARBA" id="ARBA00022908"/>
    </source>
</evidence>
<dbReference type="GO" id="GO:0005737">
    <property type="term" value="C:cytoplasm"/>
    <property type="evidence" value="ECO:0007669"/>
    <property type="project" value="UniProtKB-SubCell"/>
</dbReference>
<comment type="subunit">
    <text evidence="9">Forms a cyclic heterotetrameric complex composed of two molecules of XerC and two molecules of XerD.</text>
</comment>
<dbReference type="PROSITE" id="PS51898">
    <property type="entry name" value="TYR_RECOMBINASE"/>
    <property type="match status" value="1"/>
</dbReference>
<feature type="active site" evidence="9">
    <location>
        <position position="176"/>
    </location>
</feature>
<keyword evidence="7 9" id="KW-0233">DNA recombination</keyword>
<dbReference type="GO" id="GO:0009037">
    <property type="term" value="F:tyrosine-based site-specific recombinase activity"/>
    <property type="evidence" value="ECO:0007669"/>
    <property type="project" value="UniProtKB-UniRule"/>
</dbReference>
<dbReference type="InterPro" id="IPR013762">
    <property type="entry name" value="Integrase-like_cat_sf"/>
</dbReference>
<dbReference type="PROSITE" id="PS51900">
    <property type="entry name" value="CB"/>
    <property type="match status" value="1"/>
</dbReference>
<dbReference type="InterPro" id="IPR002104">
    <property type="entry name" value="Integrase_catalytic"/>
</dbReference>
<accession>A0A6I4NW16</accession>
<dbReference type="EMBL" id="WSTA01000032">
    <property type="protein sequence ID" value="MWB98626.1"/>
    <property type="molecule type" value="Genomic_DNA"/>
</dbReference>
<keyword evidence="5 9" id="KW-0229">DNA integration</keyword>
<keyword evidence="2 9" id="KW-0963">Cytoplasm</keyword>
<reference evidence="12 13" key="1">
    <citation type="submission" date="2019-12" db="EMBL/GenBank/DDBJ databases">
        <authorList>
            <person name="Kim Y.S."/>
        </authorList>
    </citation>
    <scope>NUCLEOTIDE SEQUENCE [LARGE SCALE GENOMIC DNA]</scope>
    <source>
        <strain evidence="12 13">MMS17-SY077</strain>
    </source>
</reference>
<evidence type="ECO:0000313" key="13">
    <source>
        <dbReference type="Proteomes" id="UP000438182"/>
    </source>
</evidence>
<proteinExistence type="inferred from homology"/>
<evidence type="ECO:0000256" key="7">
    <source>
        <dbReference type="ARBA" id="ARBA00023172"/>
    </source>
</evidence>
<dbReference type="SUPFAM" id="SSF56349">
    <property type="entry name" value="DNA breaking-rejoining enzymes"/>
    <property type="match status" value="1"/>
</dbReference>
<dbReference type="InterPro" id="IPR004107">
    <property type="entry name" value="Integrase_SAM-like_N"/>
</dbReference>
<dbReference type="GO" id="GO:0003677">
    <property type="term" value="F:DNA binding"/>
    <property type="evidence" value="ECO:0007669"/>
    <property type="project" value="UniProtKB-UniRule"/>
</dbReference>
<feature type="domain" description="Tyr recombinase" evidence="10">
    <location>
        <begin position="108"/>
        <end position="307"/>
    </location>
</feature>
<dbReference type="GO" id="GO:0006313">
    <property type="term" value="P:DNA transposition"/>
    <property type="evidence" value="ECO:0007669"/>
    <property type="project" value="UniProtKB-UniRule"/>
</dbReference>
<keyword evidence="4 9" id="KW-0159">Chromosome partition</keyword>
<dbReference type="InterPro" id="IPR023009">
    <property type="entry name" value="Tyrosine_recombinase_XerC/XerD"/>
</dbReference>
<keyword evidence="6 9" id="KW-0238">DNA-binding</keyword>
<protein>
    <recommendedName>
        <fullName evidence="9">Tyrosine recombinase XerC</fullName>
    </recommendedName>
</protein>
<keyword evidence="8 9" id="KW-0131">Cell cycle</keyword>
<dbReference type="InterPro" id="IPR044068">
    <property type="entry name" value="CB"/>
</dbReference>
<keyword evidence="13" id="KW-1185">Reference proteome</keyword>
<evidence type="ECO:0000256" key="1">
    <source>
        <dbReference type="ARBA" id="ARBA00004496"/>
    </source>
</evidence>
<evidence type="ECO:0000256" key="4">
    <source>
        <dbReference type="ARBA" id="ARBA00022829"/>
    </source>
</evidence>
<feature type="active site" evidence="9">
    <location>
        <position position="152"/>
    </location>
</feature>
<feature type="domain" description="Core-binding (CB)" evidence="11">
    <location>
        <begin position="1"/>
        <end position="87"/>
    </location>
</feature>
<evidence type="ECO:0000259" key="10">
    <source>
        <dbReference type="PROSITE" id="PS51898"/>
    </source>
</evidence>
<dbReference type="InterPro" id="IPR050090">
    <property type="entry name" value="Tyrosine_recombinase_XerCD"/>
</dbReference>
<comment type="caution">
    <text evidence="12">The sequence shown here is derived from an EMBL/GenBank/DDBJ whole genome shotgun (WGS) entry which is preliminary data.</text>
</comment>
<dbReference type="Gene3D" id="1.10.150.130">
    <property type="match status" value="1"/>
</dbReference>
<dbReference type="Proteomes" id="UP000438182">
    <property type="component" value="Unassembled WGS sequence"/>
</dbReference>
<comment type="similarity">
    <text evidence="9">Belongs to the 'phage' integrase family. XerC subfamily.</text>
</comment>
<comment type="subcellular location">
    <subcellularLocation>
        <location evidence="1 9">Cytoplasm</location>
    </subcellularLocation>
</comment>
<comment type="function">
    <text evidence="9">Site-specific tyrosine recombinase, which acts by catalyzing the cutting and rejoining of the recombining DNA molecules. The XerC-XerD complex is essential to convert dimers of the bacterial chromosome into monomers to permit their segregation at cell division. It also contributes to the segregational stability of plasmids.</text>
</comment>
<evidence type="ECO:0000256" key="2">
    <source>
        <dbReference type="ARBA" id="ARBA00022490"/>
    </source>
</evidence>
<evidence type="ECO:0000256" key="6">
    <source>
        <dbReference type="ARBA" id="ARBA00023125"/>
    </source>
</evidence>
<dbReference type="InterPro" id="IPR010998">
    <property type="entry name" value="Integrase_recombinase_N"/>
</dbReference>
<dbReference type="GO" id="GO:0051301">
    <property type="term" value="P:cell division"/>
    <property type="evidence" value="ECO:0007669"/>
    <property type="project" value="UniProtKB-KW"/>
</dbReference>
<dbReference type="SUPFAM" id="SSF47823">
    <property type="entry name" value="lambda integrase-like, N-terminal domain"/>
    <property type="match status" value="1"/>
</dbReference>
<dbReference type="Gene3D" id="1.10.443.10">
    <property type="entry name" value="Intergrase catalytic core"/>
    <property type="match status" value="1"/>
</dbReference>
<evidence type="ECO:0000256" key="9">
    <source>
        <dbReference type="HAMAP-Rule" id="MF_01808"/>
    </source>
</evidence>
<dbReference type="Pfam" id="PF02899">
    <property type="entry name" value="Phage_int_SAM_1"/>
    <property type="match status" value="1"/>
</dbReference>
<feature type="active site" evidence="9">
    <location>
        <position position="259"/>
    </location>
</feature>
<dbReference type="PANTHER" id="PTHR30349:SF77">
    <property type="entry name" value="TYROSINE RECOMBINASE XERC"/>
    <property type="match status" value="1"/>
</dbReference>
<evidence type="ECO:0000256" key="8">
    <source>
        <dbReference type="ARBA" id="ARBA00023306"/>
    </source>
</evidence>
<feature type="active site" evidence="9">
    <location>
        <position position="262"/>
    </location>
</feature>
<dbReference type="GO" id="GO:0007059">
    <property type="term" value="P:chromosome segregation"/>
    <property type="evidence" value="ECO:0007669"/>
    <property type="project" value="UniProtKB-UniRule"/>
</dbReference>
<evidence type="ECO:0000259" key="11">
    <source>
        <dbReference type="PROSITE" id="PS51900"/>
    </source>
</evidence>
<dbReference type="CDD" id="cd00798">
    <property type="entry name" value="INT_XerDC_C"/>
    <property type="match status" value="1"/>
</dbReference>
<gene>
    <name evidence="9" type="primary">xerC</name>
    <name evidence="12" type="ORF">GB864_08710</name>
</gene>
<feature type="active site" evidence="9">
    <location>
        <position position="285"/>
    </location>
</feature>
<evidence type="ECO:0000313" key="12">
    <source>
        <dbReference type="EMBL" id="MWB98626.1"/>
    </source>
</evidence>
<dbReference type="RefSeq" id="WP_160424129.1">
    <property type="nucleotide sequence ID" value="NZ_WSTA01000032.1"/>
</dbReference>
<name>A0A6I4NW16_9MICO</name>
<dbReference type="PANTHER" id="PTHR30349">
    <property type="entry name" value="PHAGE INTEGRASE-RELATED"/>
    <property type="match status" value="1"/>
</dbReference>
<sequence length="313" mass="33576">MQLPEAIAEYLEAVRFERGASANTVRAYEVDLAALAEFSRERGVESVDDLDLALLRDWLWALTEAGLAKATVARRAAAARGFTAWLERRDLVPADVGARLQSPRSRRPLPRVLAAEPLGGLFDELGAAAAEGEPVAVRDAAMVELLYAAGLRVAELVGLDLGSIDRGARTVRVLGKGGKERVVPYGLPAARALDRWIDGGRPALLRAAMVRTADGGATPRVEAALFLGARGARIDQRVVRRLVERLLAELPGSGPSGPHAFRHTAATHLLDGGADLRSVQEFLGHASLGTTQIYTHVSAERLREGYRTAHPRA</sequence>
<dbReference type="HAMAP" id="MF_01808">
    <property type="entry name" value="Recomb_XerC_XerD"/>
    <property type="match status" value="1"/>
</dbReference>
<dbReference type="AlphaFoldDB" id="A0A6I4NW16"/>
<keyword evidence="3 9" id="KW-0132">Cell division</keyword>
<feature type="active site" description="O-(3'-phospho-DNA)-tyrosine intermediate" evidence="9">
    <location>
        <position position="294"/>
    </location>
</feature>
<organism evidence="12 13">
    <name type="scientific">Agromyces seonyuensis</name>
    <dbReference type="NCBI Taxonomy" id="2662446"/>
    <lineage>
        <taxon>Bacteria</taxon>
        <taxon>Bacillati</taxon>
        <taxon>Actinomycetota</taxon>
        <taxon>Actinomycetes</taxon>
        <taxon>Micrococcales</taxon>
        <taxon>Microbacteriaceae</taxon>
        <taxon>Agromyces</taxon>
    </lineage>
</organism>